<proteinExistence type="predicted"/>
<dbReference type="AlphaFoldDB" id="A0A4R6TPZ6"/>
<keyword evidence="5" id="KW-1185">Reference proteome</keyword>
<dbReference type="Pfam" id="PF06094">
    <property type="entry name" value="GGACT"/>
    <property type="match status" value="1"/>
</dbReference>
<dbReference type="RefSeq" id="WP_133642559.1">
    <property type="nucleotide sequence ID" value="NZ_SNYI01000001.1"/>
</dbReference>
<evidence type="ECO:0000259" key="3">
    <source>
        <dbReference type="Pfam" id="PF06094"/>
    </source>
</evidence>
<dbReference type="PANTHER" id="PTHR31544:SF2">
    <property type="entry name" value="AIG2-LIKE PROTEIN D"/>
    <property type="match status" value="1"/>
</dbReference>
<name>A0A4R6TPZ6_9FLAO</name>
<evidence type="ECO:0000313" key="5">
    <source>
        <dbReference type="Proteomes" id="UP000295468"/>
    </source>
</evidence>
<dbReference type="SUPFAM" id="SSF110857">
    <property type="entry name" value="Gamma-glutamyl cyclotransferase-like"/>
    <property type="match status" value="1"/>
</dbReference>
<dbReference type="InterPro" id="IPR013024">
    <property type="entry name" value="GGCT-like"/>
</dbReference>
<evidence type="ECO:0000313" key="4">
    <source>
        <dbReference type="EMBL" id="TDQ32506.1"/>
    </source>
</evidence>
<gene>
    <name evidence="4" type="ORF">CLV82_0335</name>
</gene>
<organism evidence="4 5">
    <name type="scientific">Zeaxanthinibacter enoshimensis</name>
    <dbReference type="NCBI Taxonomy" id="392009"/>
    <lineage>
        <taxon>Bacteria</taxon>
        <taxon>Pseudomonadati</taxon>
        <taxon>Bacteroidota</taxon>
        <taxon>Flavobacteriia</taxon>
        <taxon>Flavobacteriales</taxon>
        <taxon>Flavobacteriaceae</taxon>
        <taxon>Zeaxanthinibacter</taxon>
    </lineage>
</organism>
<feature type="domain" description="Gamma-glutamylcyclotransferase AIG2-like" evidence="3">
    <location>
        <begin position="7"/>
        <end position="101"/>
    </location>
</feature>
<dbReference type="Proteomes" id="UP000295468">
    <property type="component" value="Unassembled WGS sequence"/>
</dbReference>
<dbReference type="Gene3D" id="3.10.490.10">
    <property type="entry name" value="Gamma-glutamyl cyclotransferase-like"/>
    <property type="match status" value="1"/>
</dbReference>
<dbReference type="InterPro" id="IPR036568">
    <property type="entry name" value="GGCT-like_sf"/>
</dbReference>
<dbReference type="InterPro" id="IPR009288">
    <property type="entry name" value="AIG2-like_dom"/>
</dbReference>
<dbReference type="OrthoDB" id="9798388at2"/>
<comment type="caution">
    <text evidence="4">The sequence shown here is derived from an EMBL/GenBank/DDBJ whole genome shotgun (WGS) entry which is preliminary data.</text>
</comment>
<dbReference type="CDD" id="cd06661">
    <property type="entry name" value="GGCT_like"/>
    <property type="match status" value="1"/>
</dbReference>
<keyword evidence="1 4" id="KW-0808">Transferase</keyword>
<protein>
    <recommendedName>
        <fullName evidence="2">Putative gamma-glutamylcyclotransferase</fullName>
    </recommendedName>
</protein>
<dbReference type="InterPro" id="IPR045038">
    <property type="entry name" value="AIG2-like"/>
</dbReference>
<reference evidence="4 5" key="1">
    <citation type="submission" date="2019-03" db="EMBL/GenBank/DDBJ databases">
        <title>Genomic Encyclopedia of Archaeal and Bacterial Type Strains, Phase II (KMG-II): from individual species to whole genera.</title>
        <authorList>
            <person name="Goeker M."/>
        </authorList>
    </citation>
    <scope>NUCLEOTIDE SEQUENCE [LARGE SCALE GENOMIC DNA]</scope>
    <source>
        <strain evidence="4 5">DSM 18435</strain>
    </source>
</reference>
<dbReference type="PANTHER" id="PTHR31544">
    <property type="entry name" value="AIG2-LIKE PROTEIN D"/>
    <property type="match status" value="1"/>
</dbReference>
<accession>A0A4R6TPZ6</accession>
<sequence length="106" mass="12111">MSSIHYIFSYGTLIDDRVQKALFHRSLENTPDVLPGYRIAEKKMYGRYLVVERTGNPQDSVPGYALAVKEEELTIADTYEGESYERITVKLKSGINAWLYVETGSR</sequence>
<evidence type="ECO:0000256" key="2">
    <source>
        <dbReference type="ARBA" id="ARBA00030602"/>
    </source>
</evidence>
<dbReference type="GO" id="GO:0016740">
    <property type="term" value="F:transferase activity"/>
    <property type="evidence" value="ECO:0007669"/>
    <property type="project" value="UniProtKB-KW"/>
</dbReference>
<evidence type="ECO:0000256" key="1">
    <source>
        <dbReference type="ARBA" id="ARBA00022679"/>
    </source>
</evidence>
<dbReference type="EMBL" id="SNYI01000001">
    <property type="protein sequence ID" value="TDQ32506.1"/>
    <property type="molecule type" value="Genomic_DNA"/>
</dbReference>